<accession>A0ABT9E408</accession>
<evidence type="ECO:0000313" key="10">
    <source>
        <dbReference type="Proteomes" id="UP001243009"/>
    </source>
</evidence>
<dbReference type="RefSeq" id="WP_305105765.1">
    <property type="nucleotide sequence ID" value="NZ_JAUTWS010000022.1"/>
</dbReference>
<keyword evidence="6" id="KW-0732">Signal</keyword>
<evidence type="ECO:0000313" key="9">
    <source>
        <dbReference type="EMBL" id="MDO9710905.1"/>
    </source>
</evidence>
<dbReference type="InterPro" id="IPR000572">
    <property type="entry name" value="OxRdtase_Mopterin-bd_dom"/>
</dbReference>
<protein>
    <submittedName>
        <fullName evidence="9">Sulfite dehydrogenase</fullName>
        <ecNumber evidence="9">1.8.2.1</ecNumber>
    </submittedName>
</protein>
<dbReference type="EMBL" id="JAUTWS010000022">
    <property type="protein sequence ID" value="MDO9710905.1"/>
    <property type="molecule type" value="Genomic_DNA"/>
</dbReference>
<dbReference type="PANTHER" id="PTHR19372">
    <property type="entry name" value="SULFITE REDUCTASE"/>
    <property type="match status" value="1"/>
</dbReference>
<reference evidence="9 10" key="1">
    <citation type="submission" date="2023-08" db="EMBL/GenBank/DDBJ databases">
        <title>The draft genome sequence of Paracraurococcus sp. LOR1-02.</title>
        <authorList>
            <person name="Kingkaew E."/>
            <person name="Tanasupawat S."/>
        </authorList>
    </citation>
    <scope>NUCLEOTIDE SEQUENCE [LARGE SCALE GENOMIC DNA]</scope>
    <source>
        <strain evidence="9 10">LOR1-02</strain>
    </source>
</reference>
<feature type="domain" description="Oxidoreductase molybdopterin-binding" evidence="7">
    <location>
        <begin position="98"/>
        <end position="261"/>
    </location>
</feature>
<dbReference type="GO" id="GO:0050310">
    <property type="term" value="F:sulfite dehydrogenase activity"/>
    <property type="evidence" value="ECO:0007669"/>
    <property type="project" value="UniProtKB-EC"/>
</dbReference>
<gene>
    <name evidence="9" type="primary">soxC</name>
    <name evidence="9" type="ORF">Q7A36_21315</name>
</gene>
<dbReference type="Gene3D" id="3.90.420.10">
    <property type="entry name" value="Oxidoreductase, molybdopterin-binding domain"/>
    <property type="match status" value="1"/>
</dbReference>
<feature type="chain" id="PRO_5046744899" evidence="6">
    <location>
        <begin position="26"/>
        <end position="411"/>
    </location>
</feature>
<dbReference type="InterPro" id="IPR030835">
    <property type="entry name" value="Sulfite_DH_SoxC"/>
</dbReference>
<evidence type="ECO:0000256" key="2">
    <source>
        <dbReference type="ARBA" id="ARBA00022505"/>
    </source>
</evidence>
<dbReference type="NCBIfam" id="TIGR04555">
    <property type="entry name" value="sulfite_DH_soxC"/>
    <property type="match status" value="1"/>
</dbReference>
<dbReference type="EC" id="1.8.2.1" evidence="9"/>
<evidence type="ECO:0000256" key="4">
    <source>
        <dbReference type="ARBA" id="ARBA00023002"/>
    </source>
</evidence>
<feature type="region of interest" description="Disordered" evidence="5">
    <location>
        <begin position="30"/>
        <end position="65"/>
    </location>
</feature>
<name>A0ABT9E408_9PROT</name>
<feature type="signal peptide" evidence="6">
    <location>
        <begin position="1"/>
        <end position="25"/>
    </location>
</feature>
<sequence>MTRPGRLTRRRLAASALLAPGAAAAERLEVPPGMREQGAPLDATSYGLPAPTEQGVRRRSRPGREYQPILGTAGSIVTPLGDLDGIVTPNGLHFIRCHAGIPAIAPEQHRLLVHGLVERPLVFSMDQLRRFPTVSRLHFLECSGNSPLYRTARIRPDWTAQDTHGLLSCAEWTGLRLADLLAEVGVRPEARWMLAEGADAAGMTRSIPVAKALDDAMLCWAQNGEALRPEQGYPLRLFLPGYEGNTNVKWLRRLKLAAEPFMTREETSRYTGLLPDGTARQFNFTMHVKSVITRPSGGQSMGAPGFREISGIAWSGFGAIRRVEVSVDGGATWRDAALQDPVLPKCLTRFRLPWQWDGQPALLASRATDETGAVQPSREALLAEVGEWFTYHYNAILAWKVTENGTVQLAV</sequence>
<dbReference type="Pfam" id="PF00174">
    <property type="entry name" value="Oxidored_molyb"/>
    <property type="match status" value="1"/>
</dbReference>
<comment type="caution">
    <text evidence="9">The sequence shown here is derived from an EMBL/GenBank/DDBJ whole genome shotgun (WGS) entry which is preliminary data.</text>
</comment>
<evidence type="ECO:0000256" key="1">
    <source>
        <dbReference type="ARBA" id="ARBA00001924"/>
    </source>
</evidence>
<keyword evidence="3" id="KW-0479">Metal-binding</keyword>
<organism evidence="9 10">
    <name type="scientific">Paracraurococcus lichenis</name>
    <dbReference type="NCBI Taxonomy" id="3064888"/>
    <lineage>
        <taxon>Bacteria</taxon>
        <taxon>Pseudomonadati</taxon>
        <taxon>Pseudomonadota</taxon>
        <taxon>Alphaproteobacteria</taxon>
        <taxon>Acetobacterales</taxon>
        <taxon>Roseomonadaceae</taxon>
        <taxon>Paracraurococcus</taxon>
    </lineage>
</organism>
<dbReference type="InterPro" id="IPR008335">
    <property type="entry name" value="Mopterin_OxRdtase_euk"/>
</dbReference>
<dbReference type="InterPro" id="IPR036374">
    <property type="entry name" value="OxRdtase_Mopterin-bd_sf"/>
</dbReference>
<dbReference type="Pfam" id="PF03404">
    <property type="entry name" value="Mo-co_dimer"/>
    <property type="match status" value="1"/>
</dbReference>
<dbReference type="SUPFAM" id="SSF56524">
    <property type="entry name" value="Oxidoreductase molybdopterin-binding domain"/>
    <property type="match status" value="1"/>
</dbReference>
<evidence type="ECO:0000256" key="6">
    <source>
        <dbReference type="SAM" id="SignalP"/>
    </source>
</evidence>
<keyword evidence="10" id="KW-1185">Reference proteome</keyword>
<dbReference type="Proteomes" id="UP001243009">
    <property type="component" value="Unassembled WGS sequence"/>
</dbReference>
<proteinExistence type="predicted"/>
<evidence type="ECO:0000259" key="8">
    <source>
        <dbReference type="Pfam" id="PF03404"/>
    </source>
</evidence>
<feature type="domain" description="Moybdenum cofactor oxidoreductase dimerisation" evidence="8">
    <location>
        <begin position="284"/>
        <end position="380"/>
    </location>
</feature>
<dbReference type="InterPro" id="IPR005066">
    <property type="entry name" value="MoCF_OxRdtse_dimer"/>
</dbReference>
<comment type="cofactor">
    <cofactor evidence="1">
        <name>Mo-molybdopterin</name>
        <dbReference type="ChEBI" id="CHEBI:71302"/>
    </cofactor>
</comment>
<evidence type="ECO:0000259" key="7">
    <source>
        <dbReference type="Pfam" id="PF00174"/>
    </source>
</evidence>
<keyword evidence="4 9" id="KW-0560">Oxidoreductase</keyword>
<keyword evidence="2" id="KW-0500">Molybdenum</keyword>
<evidence type="ECO:0000256" key="5">
    <source>
        <dbReference type="SAM" id="MobiDB-lite"/>
    </source>
</evidence>
<evidence type="ECO:0000256" key="3">
    <source>
        <dbReference type="ARBA" id="ARBA00022723"/>
    </source>
</evidence>
<dbReference type="PRINTS" id="PR00407">
    <property type="entry name" value="EUMOPTERIN"/>
</dbReference>
<dbReference type="Gene3D" id="2.60.40.650">
    <property type="match status" value="1"/>
</dbReference>
<dbReference type="PANTHER" id="PTHR19372:SF7">
    <property type="entry name" value="SULFITE OXIDASE, MITOCHONDRIAL"/>
    <property type="match status" value="1"/>
</dbReference>
<dbReference type="SUPFAM" id="SSF81296">
    <property type="entry name" value="E set domains"/>
    <property type="match status" value="1"/>
</dbReference>
<dbReference type="InterPro" id="IPR014756">
    <property type="entry name" value="Ig_E-set"/>
</dbReference>